<dbReference type="CDD" id="cd02850">
    <property type="entry name" value="E_set_Cellulase_N"/>
    <property type="match status" value="1"/>
</dbReference>
<proteinExistence type="inferred from homology"/>
<dbReference type="PANTHER" id="PTHR22298">
    <property type="entry name" value="ENDO-1,4-BETA-GLUCANASE"/>
    <property type="match status" value="1"/>
</dbReference>
<feature type="domain" description="Cellulase Ig-like" evidence="10">
    <location>
        <begin position="30"/>
        <end position="106"/>
    </location>
</feature>
<dbReference type="InterPro" id="IPR001701">
    <property type="entry name" value="Glyco_hydro_9"/>
</dbReference>
<dbReference type="EC" id="3.2.1.4" evidence="7"/>
<name>A0A396S2G9_9SPHN</name>
<feature type="active site" evidence="6">
    <location>
        <position position="584"/>
    </location>
</feature>
<evidence type="ECO:0000256" key="1">
    <source>
        <dbReference type="ARBA" id="ARBA00007072"/>
    </source>
</evidence>
<evidence type="ECO:0000259" key="10">
    <source>
        <dbReference type="Pfam" id="PF02927"/>
    </source>
</evidence>
<feature type="signal peptide" evidence="7">
    <location>
        <begin position="1"/>
        <end position="21"/>
    </location>
</feature>
<organism evidence="11 12">
    <name type="scientific">Sphingomonas gilva</name>
    <dbReference type="NCBI Taxonomy" id="2305907"/>
    <lineage>
        <taxon>Bacteria</taxon>
        <taxon>Pseudomonadati</taxon>
        <taxon>Pseudomonadota</taxon>
        <taxon>Alphaproteobacteria</taxon>
        <taxon>Sphingomonadales</taxon>
        <taxon>Sphingomonadaceae</taxon>
        <taxon>Sphingomonas</taxon>
    </lineage>
</organism>
<keyword evidence="3 6" id="KW-0119">Carbohydrate metabolism</keyword>
<evidence type="ECO:0000256" key="8">
    <source>
        <dbReference type="SAM" id="MobiDB-lite"/>
    </source>
</evidence>
<dbReference type="EMBL" id="QWLV01000003">
    <property type="protein sequence ID" value="RHW17575.1"/>
    <property type="molecule type" value="Genomic_DNA"/>
</dbReference>
<dbReference type="InterPro" id="IPR033126">
    <property type="entry name" value="Glyco_hydro_9_Asp/Glu_AS"/>
</dbReference>
<comment type="similarity">
    <text evidence="1 6 7">Belongs to the glycosyl hydrolase 9 (cellulase E) family.</text>
</comment>
<dbReference type="OrthoDB" id="9808897at2"/>
<keyword evidence="5 6" id="KW-0624">Polysaccharide degradation</keyword>
<dbReference type="GO" id="GO:0008810">
    <property type="term" value="F:cellulase activity"/>
    <property type="evidence" value="ECO:0007669"/>
    <property type="project" value="UniProtKB-EC"/>
</dbReference>
<keyword evidence="7" id="KW-0136">Cellulose degradation</keyword>
<evidence type="ECO:0000256" key="3">
    <source>
        <dbReference type="ARBA" id="ARBA00023277"/>
    </source>
</evidence>
<reference evidence="11 12" key="1">
    <citation type="submission" date="2018-08" db="EMBL/GenBank/DDBJ databases">
        <title>The multiple taxonomic identification of Sphingomonas gilva.</title>
        <authorList>
            <person name="Zhu D."/>
            <person name="Zheng S."/>
        </authorList>
    </citation>
    <scope>NUCLEOTIDE SEQUENCE [LARGE SCALE GENOMIC DNA]</scope>
    <source>
        <strain evidence="11 12">ZDH117</strain>
    </source>
</reference>
<dbReference type="InterPro" id="IPR012341">
    <property type="entry name" value="6hp_glycosidase-like_sf"/>
</dbReference>
<evidence type="ECO:0000259" key="9">
    <source>
        <dbReference type="Pfam" id="PF00759"/>
    </source>
</evidence>
<comment type="caution">
    <text evidence="11">The sequence shown here is derived from an EMBL/GenBank/DDBJ whole genome shotgun (WGS) entry which is preliminary data.</text>
</comment>
<protein>
    <recommendedName>
        <fullName evidence="7">Endoglucanase</fullName>
        <ecNumber evidence="7">3.2.1.4</ecNumber>
    </recommendedName>
</protein>
<evidence type="ECO:0000256" key="6">
    <source>
        <dbReference type="PROSITE-ProRule" id="PRU10060"/>
    </source>
</evidence>
<keyword evidence="12" id="KW-1185">Reference proteome</keyword>
<keyword evidence="7" id="KW-0732">Signal</keyword>
<feature type="active site" evidence="6">
    <location>
        <position position="575"/>
    </location>
</feature>
<sequence length="620" mass="67014">MMKRRLIAVLAVASCTAPLRADPPPLVFDLNQLGFLPDSPKRAVFPHMSAEPVKWSVIDATSAVVLSGETQPRPKDAALGYHPHVIDLSALRTPGKGYRLAAGNSTSNPFAISADLYRPLAHDALSYFYHNRAGTPILARFAGGERWARPAGHPEERVTCFAGEDNRGNRWPGCGYTLDVTGGWYDAGDHGKYVVNGGIALWTLLNLHELRQARGGAPVFADGSHPIPEAGNGVSDLLDEARWEMEFLLAMQVPEGARLRVPVGQKTNQRPLVFTDIDGGGMAHHKIADERWTGLPMRPDRDPETRYLYAPSTAATLNLAATAAQCARIWRGIDAAFSARCLEAARRAWAAAERNAQVYAVGDFNGSGGYGDSDVSDEFFWAAAELFATTGEAVFEKALRASPHFAAPVDKEPGWPSVAPLGKITLALIANSQPQKQALIDAADRWSAEARATTYGIPYASDRYAWGSNSNLLNRAIILALAAHWTGEARYRGHVIDVMDYLLGRNPLGRSFVSGYGARPMRNPHHRFWAHQIDPAYPPPPPGALSGGPNNTSSPRSDEPVAPPKGCAPQTCWVDDARSFTTNEVAINWNAPLVWVATWLATSPSASRSSASPSQAPPKS</sequence>
<dbReference type="SUPFAM" id="SSF48208">
    <property type="entry name" value="Six-hairpin glycosidases"/>
    <property type="match status" value="1"/>
</dbReference>
<dbReference type="Gene3D" id="1.50.10.10">
    <property type="match status" value="1"/>
</dbReference>
<keyword evidence="2 6" id="KW-0378">Hydrolase</keyword>
<comment type="catalytic activity">
    <reaction evidence="7">
        <text>Endohydrolysis of (1-&gt;4)-beta-D-glucosidic linkages in cellulose, lichenin and cereal beta-D-glucans.</text>
        <dbReference type="EC" id="3.2.1.4"/>
    </reaction>
</comment>
<dbReference type="Gene3D" id="2.60.40.10">
    <property type="entry name" value="Immunoglobulins"/>
    <property type="match status" value="1"/>
</dbReference>
<evidence type="ECO:0000313" key="12">
    <source>
        <dbReference type="Proteomes" id="UP000266693"/>
    </source>
</evidence>
<dbReference type="SUPFAM" id="SSF81296">
    <property type="entry name" value="E set domains"/>
    <property type="match status" value="1"/>
</dbReference>
<feature type="region of interest" description="Disordered" evidence="8">
    <location>
        <begin position="531"/>
        <end position="568"/>
    </location>
</feature>
<dbReference type="InterPro" id="IPR008928">
    <property type="entry name" value="6-hairpin_glycosidase_sf"/>
</dbReference>
<evidence type="ECO:0000256" key="7">
    <source>
        <dbReference type="RuleBase" id="RU361166"/>
    </source>
</evidence>
<keyword evidence="4 6" id="KW-0326">Glycosidase</keyword>
<feature type="chain" id="PRO_5017104182" description="Endoglucanase" evidence="7">
    <location>
        <begin position="22"/>
        <end position="620"/>
    </location>
</feature>
<evidence type="ECO:0000256" key="2">
    <source>
        <dbReference type="ARBA" id="ARBA00022801"/>
    </source>
</evidence>
<dbReference type="Proteomes" id="UP000266693">
    <property type="component" value="Unassembled WGS sequence"/>
</dbReference>
<evidence type="ECO:0000256" key="5">
    <source>
        <dbReference type="ARBA" id="ARBA00023326"/>
    </source>
</evidence>
<dbReference type="Pfam" id="PF00759">
    <property type="entry name" value="Glyco_hydro_9"/>
    <property type="match status" value="1"/>
</dbReference>
<dbReference type="InterPro" id="IPR013783">
    <property type="entry name" value="Ig-like_fold"/>
</dbReference>
<evidence type="ECO:0000256" key="4">
    <source>
        <dbReference type="ARBA" id="ARBA00023295"/>
    </source>
</evidence>
<dbReference type="GO" id="GO:0030245">
    <property type="term" value="P:cellulose catabolic process"/>
    <property type="evidence" value="ECO:0007669"/>
    <property type="project" value="UniProtKB-KW"/>
</dbReference>
<dbReference type="PROSITE" id="PS00698">
    <property type="entry name" value="GH9_3"/>
    <property type="match status" value="1"/>
</dbReference>
<evidence type="ECO:0000313" key="11">
    <source>
        <dbReference type="EMBL" id="RHW17575.1"/>
    </source>
</evidence>
<dbReference type="InterPro" id="IPR004197">
    <property type="entry name" value="Cellulase_Ig-like"/>
</dbReference>
<feature type="domain" description="Glycoside hydrolase family 9" evidence="9">
    <location>
        <begin position="117"/>
        <end position="596"/>
    </location>
</feature>
<gene>
    <name evidence="11" type="ORF">D1610_08960</name>
</gene>
<dbReference type="Pfam" id="PF02927">
    <property type="entry name" value="CelD_N"/>
    <property type="match status" value="1"/>
</dbReference>
<dbReference type="InterPro" id="IPR014756">
    <property type="entry name" value="Ig_E-set"/>
</dbReference>
<dbReference type="AlphaFoldDB" id="A0A396S2G9"/>
<accession>A0A396S2G9</accession>